<dbReference type="InterPro" id="IPR011006">
    <property type="entry name" value="CheY-like_superfamily"/>
</dbReference>
<dbReference type="Gene3D" id="3.40.50.2300">
    <property type="match status" value="1"/>
</dbReference>
<dbReference type="SUPFAM" id="SSF55785">
    <property type="entry name" value="PYP-like sensor domain (PAS domain)"/>
    <property type="match status" value="1"/>
</dbReference>
<reference evidence="6 7" key="1">
    <citation type="submission" date="2010-08" db="EMBL/GenBank/DDBJ databases">
        <title>The draft genome of Desulfovibrio fructosovorans JJ.</title>
        <authorList>
            <consortium name="US DOE Joint Genome Institute (JGI-PGF)"/>
            <person name="Lucas S."/>
            <person name="Copeland A."/>
            <person name="Lapidus A."/>
            <person name="Cheng J.-F."/>
            <person name="Bruce D."/>
            <person name="Goodwin L."/>
            <person name="Pitluck S."/>
            <person name="Land M.L."/>
            <person name="Hauser L."/>
            <person name="Chang Y.-J."/>
            <person name="Jeffries C."/>
            <person name="Wall J.D."/>
            <person name="Stahl D.A."/>
            <person name="Arkin A.P."/>
            <person name="Dehal P."/>
            <person name="Stolyar S.M."/>
            <person name="Hazen T.C."/>
            <person name="Woyke T.J."/>
        </authorList>
    </citation>
    <scope>NUCLEOTIDE SEQUENCE [LARGE SCALE GENOMIC DNA]</scope>
    <source>
        <strain evidence="6 7">JJ</strain>
    </source>
</reference>
<evidence type="ECO:0000313" key="6">
    <source>
        <dbReference type="EMBL" id="EFL51802.1"/>
    </source>
</evidence>
<feature type="domain" description="Response regulatory" evidence="5">
    <location>
        <begin position="201"/>
        <end position="320"/>
    </location>
</feature>
<dbReference type="PANTHER" id="PTHR45339">
    <property type="entry name" value="HYBRID SIGNAL TRANSDUCTION HISTIDINE KINASE J"/>
    <property type="match status" value="1"/>
</dbReference>
<dbReference type="SMART" id="SM00448">
    <property type="entry name" value="REC"/>
    <property type="match status" value="1"/>
</dbReference>
<dbReference type="STRING" id="596151.DesfrDRAFT_1337"/>
<dbReference type="GO" id="GO:0006355">
    <property type="term" value="P:regulation of DNA-templated transcription"/>
    <property type="evidence" value="ECO:0007669"/>
    <property type="project" value="InterPro"/>
</dbReference>
<dbReference type="CDD" id="cd00130">
    <property type="entry name" value="PAS"/>
    <property type="match status" value="1"/>
</dbReference>
<evidence type="ECO:0000256" key="1">
    <source>
        <dbReference type="ARBA" id="ARBA00022553"/>
    </source>
</evidence>
<dbReference type="GO" id="GO:0000160">
    <property type="term" value="P:phosphorelay signal transduction system"/>
    <property type="evidence" value="ECO:0007669"/>
    <property type="project" value="UniProtKB-KW"/>
</dbReference>
<comment type="caution">
    <text evidence="6">The sequence shown here is derived from an EMBL/GenBank/DDBJ whole genome shotgun (WGS) entry which is preliminary data.</text>
</comment>
<accession>E1JUN8</accession>
<dbReference type="InterPro" id="IPR013767">
    <property type="entry name" value="PAS_fold"/>
</dbReference>
<dbReference type="PROSITE" id="PS50110">
    <property type="entry name" value="RESPONSE_REGULATORY"/>
    <property type="match status" value="1"/>
</dbReference>
<evidence type="ECO:0000259" key="5">
    <source>
        <dbReference type="PROSITE" id="PS50110"/>
    </source>
</evidence>
<organism evidence="6 7">
    <name type="scientific">Solidesulfovibrio fructosivorans JJ]</name>
    <dbReference type="NCBI Taxonomy" id="596151"/>
    <lineage>
        <taxon>Bacteria</taxon>
        <taxon>Pseudomonadati</taxon>
        <taxon>Thermodesulfobacteriota</taxon>
        <taxon>Desulfovibrionia</taxon>
        <taxon>Desulfovibrionales</taxon>
        <taxon>Desulfovibrionaceae</taxon>
        <taxon>Solidesulfovibrio</taxon>
    </lineage>
</organism>
<feature type="modified residue" description="4-aspartylphosphate" evidence="3">
    <location>
        <position position="250"/>
    </location>
</feature>
<dbReference type="Proteomes" id="UP000006250">
    <property type="component" value="Unassembled WGS sequence"/>
</dbReference>
<name>E1JUN8_SOLFR</name>
<dbReference type="Pfam" id="PF00072">
    <property type="entry name" value="Response_reg"/>
    <property type="match status" value="1"/>
</dbReference>
<dbReference type="InterPro" id="IPR000014">
    <property type="entry name" value="PAS"/>
</dbReference>
<proteinExistence type="predicted"/>
<dbReference type="SUPFAM" id="SSF52172">
    <property type="entry name" value="CheY-like"/>
    <property type="match status" value="1"/>
</dbReference>
<evidence type="ECO:0000313" key="7">
    <source>
        <dbReference type="Proteomes" id="UP000006250"/>
    </source>
</evidence>
<dbReference type="InterPro" id="IPR035965">
    <property type="entry name" value="PAS-like_dom_sf"/>
</dbReference>
<gene>
    <name evidence="6" type="ORF">DesfrDRAFT_1337</name>
</gene>
<evidence type="ECO:0000256" key="4">
    <source>
        <dbReference type="SAM" id="MobiDB-lite"/>
    </source>
</evidence>
<dbReference type="InterPro" id="IPR001789">
    <property type="entry name" value="Sig_transdc_resp-reg_receiver"/>
</dbReference>
<dbReference type="Gene3D" id="3.30.450.20">
    <property type="entry name" value="PAS domain"/>
    <property type="match status" value="1"/>
</dbReference>
<protein>
    <submittedName>
        <fullName evidence="6">Putative PAS/PAC sensor protein</fullName>
    </submittedName>
</protein>
<evidence type="ECO:0000256" key="2">
    <source>
        <dbReference type="ARBA" id="ARBA00023012"/>
    </source>
</evidence>
<dbReference type="eggNOG" id="COG0784">
    <property type="taxonomic scope" value="Bacteria"/>
</dbReference>
<dbReference type="PANTHER" id="PTHR45339:SF1">
    <property type="entry name" value="HYBRID SIGNAL TRANSDUCTION HISTIDINE KINASE J"/>
    <property type="match status" value="1"/>
</dbReference>
<evidence type="ECO:0000256" key="3">
    <source>
        <dbReference type="PROSITE-ProRule" id="PRU00169"/>
    </source>
</evidence>
<keyword evidence="7" id="KW-1185">Reference proteome</keyword>
<sequence length="322" mass="34734">MIAIPKQAPYQVQSSGNDNTIDSSFLSSILGDSIFIEALTDAVLLINAESGDIRDANNAACELTGRSRDSLRGCCIAALHAPEDIAACLDFLAIYKNASQAQAACRPHPATLLRPDGARQVCRVTVFAHPCPDADVLCALYQPTPGAAFMARARQDHGTSIGKVPPSVEEGSWNRTQSTGGEFLTRKEAEAALRESEKRFRLLIAEDSVSSRELIRLFLENEPYEIVMAETGCEALALFTPGAFDLILMDMEMPVMNGCAAAEAIRRLEAANGSRRTPILMLSAHTFADYEQKGLAAGCDGFMTKPIRKGRLIDVLRQAVGA</sequence>
<dbReference type="CDD" id="cd17546">
    <property type="entry name" value="REC_hyHK_CKI1_RcsC-like"/>
    <property type="match status" value="1"/>
</dbReference>
<dbReference type="EMBL" id="AECZ01000007">
    <property type="protein sequence ID" value="EFL51802.1"/>
    <property type="molecule type" value="Genomic_DNA"/>
</dbReference>
<dbReference type="Pfam" id="PF00989">
    <property type="entry name" value="PAS"/>
    <property type="match status" value="1"/>
</dbReference>
<keyword evidence="2" id="KW-0902">Two-component regulatory system</keyword>
<feature type="region of interest" description="Disordered" evidence="4">
    <location>
        <begin position="160"/>
        <end position="179"/>
    </location>
</feature>
<dbReference type="OrthoDB" id="9816343at2"/>
<keyword evidence="1 3" id="KW-0597">Phosphoprotein</keyword>
<dbReference type="AlphaFoldDB" id="E1JUN8"/>